<gene>
    <name evidence="1" type="ORF">OWV82_005916</name>
</gene>
<comment type="caution">
    <text evidence="1">The sequence shown here is derived from an EMBL/GenBank/DDBJ whole genome shotgun (WGS) entry which is preliminary data.</text>
</comment>
<sequence>MAAFVSDLPLRFWNTDTSATYEDCWAVLQWVASHKIQDDSSNKEPWLLNYGDFDRVYIGGDSAGGNIAHNIAMQAGEESLNGGVKILGAYLVHPYFWGSIPIGSEPTEKREKNLLHLAWEFHYPSAPGGIDNPMVNPVGPGKPSLAKLGCSRLLVCVAEKDELRDRGISYFDAVKESGFGGEVELFEVKGEAHEFHLFNPETENGKKMLNYLASFLK</sequence>
<organism evidence="1 2">
    <name type="scientific">Melia azedarach</name>
    <name type="common">Chinaberry tree</name>
    <dbReference type="NCBI Taxonomy" id="155640"/>
    <lineage>
        <taxon>Eukaryota</taxon>
        <taxon>Viridiplantae</taxon>
        <taxon>Streptophyta</taxon>
        <taxon>Embryophyta</taxon>
        <taxon>Tracheophyta</taxon>
        <taxon>Spermatophyta</taxon>
        <taxon>Magnoliopsida</taxon>
        <taxon>eudicotyledons</taxon>
        <taxon>Gunneridae</taxon>
        <taxon>Pentapetalae</taxon>
        <taxon>rosids</taxon>
        <taxon>malvids</taxon>
        <taxon>Sapindales</taxon>
        <taxon>Meliaceae</taxon>
        <taxon>Melia</taxon>
    </lineage>
</organism>
<name>A0ACC1YHD6_MELAZ</name>
<accession>A0ACC1YHD6</accession>
<dbReference type="Proteomes" id="UP001164539">
    <property type="component" value="Chromosome 3"/>
</dbReference>
<reference evidence="1 2" key="1">
    <citation type="journal article" date="2023" name="Science">
        <title>Complex scaffold remodeling in plant triterpene biosynthesis.</title>
        <authorList>
            <person name="De La Pena R."/>
            <person name="Hodgson H."/>
            <person name="Liu J.C."/>
            <person name="Stephenson M.J."/>
            <person name="Martin A.C."/>
            <person name="Owen C."/>
            <person name="Harkess A."/>
            <person name="Leebens-Mack J."/>
            <person name="Jimenez L.E."/>
            <person name="Osbourn A."/>
            <person name="Sattely E.S."/>
        </authorList>
    </citation>
    <scope>NUCLEOTIDE SEQUENCE [LARGE SCALE GENOMIC DNA]</scope>
    <source>
        <strain evidence="2">cv. JPN11</strain>
        <tissue evidence="1">Leaf</tissue>
    </source>
</reference>
<evidence type="ECO:0000313" key="1">
    <source>
        <dbReference type="EMBL" id="KAJ4722414.1"/>
    </source>
</evidence>
<keyword evidence="2" id="KW-1185">Reference proteome</keyword>
<protein>
    <submittedName>
        <fullName evidence="1">2-hydroxyisoflavanone dehydratase</fullName>
    </submittedName>
</protein>
<dbReference type="EMBL" id="CM051396">
    <property type="protein sequence ID" value="KAJ4722414.1"/>
    <property type="molecule type" value="Genomic_DNA"/>
</dbReference>
<proteinExistence type="predicted"/>
<evidence type="ECO:0000313" key="2">
    <source>
        <dbReference type="Proteomes" id="UP001164539"/>
    </source>
</evidence>